<feature type="transmembrane region" description="Helical" evidence="1">
    <location>
        <begin position="35"/>
        <end position="57"/>
    </location>
</feature>
<evidence type="ECO:0000313" key="2">
    <source>
        <dbReference type="EMBL" id="OGZ29692.1"/>
    </source>
</evidence>
<dbReference type="Proteomes" id="UP000177486">
    <property type="component" value="Unassembled WGS sequence"/>
</dbReference>
<keyword evidence="1" id="KW-0812">Transmembrane</keyword>
<protein>
    <submittedName>
        <fullName evidence="2">Uncharacterized protein</fullName>
    </submittedName>
</protein>
<accession>A0A1G2EW04</accession>
<evidence type="ECO:0000313" key="3">
    <source>
        <dbReference type="Proteomes" id="UP000177486"/>
    </source>
</evidence>
<feature type="transmembrane region" description="Helical" evidence="1">
    <location>
        <begin position="12"/>
        <end position="29"/>
    </location>
</feature>
<dbReference type="AlphaFoldDB" id="A0A1G2EW04"/>
<keyword evidence="1" id="KW-0472">Membrane</keyword>
<gene>
    <name evidence="2" type="ORF">A2931_01320</name>
</gene>
<feature type="transmembrane region" description="Helical" evidence="1">
    <location>
        <begin position="64"/>
        <end position="85"/>
    </location>
</feature>
<evidence type="ECO:0000256" key="1">
    <source>
        <dbReference type="SAM" id="Phobius"/>
    </source>
</evidence>
<sequence>MKLARNHKINKIIIHKLVLVYLCIIKLLSAKKLRFIEFLIIGVLLGIIEDLIAIFFATDAKIDLGVIWVAFIVALPFAVFSELVVDHPRFWELFFKKKTAD</sequence>
<dbReference type="EMBL" id="MHMQ01000033">
    <property type="protein sequence ID" value="OGZ29692.1"/>
    <property type="molecule type" value="Genomic_DNA"/>
</dbReference>
<comment type="caution">
    <text evidence="2">The sequence shown here is derived from an EMBL/GenBank/DDBJ whole genome shotgun (WGS) entry which is preliminary data.</text>
</comment>
<organism evidence="2 3">
    <name type="scientific">Candidatus Niyogibacteria bacterium RIFCSPLOWO2_01_FULL_45_48</name>
    <dbReference type="NCBI Taxonomy" id="1801724"/>
    <lineage>
        <taxon>Bacteria</taxon>
        <taxon>Candidatus Niyogiibacteriota</taxon>
    </lineage>
</organism>
<name>A0A1G2EW04_9BACT</name>
<reference evidence="2 3" key="1">
    <citation type="journal article" date="2016" name="Nat. Commun.">
        <title>Thousands of microbial genomes shed light on interconnected biogeochemical processes in an aquifer system.</title>
        <authorList>
            <person name="Anantharaman K."/>
            <person name="Brown C.T."/>
            <person name="Hug L.A."/>
            <person name="Sharon I."/>
            <person name="Castelle C.J."/>
            <person name="Probst A.J."/>
            <person name="Thomas B.C."/>
            <person name="Singh A."/>
            <person name="Wilkins M.J."/>
            <person name="Karaoz U."/>
            <person name="Brodie E.L."/>
            <person name="Williams K.H."/>
            <person name="Hubbard S.S."/>
            <person name="Banfield J.F."/>
        </authorList>
    </citation>
    <scope>NUCLEOTIDE SEQUENCE [LARGE SCALE GENOMIC DNA]</scope>
</reference>
<proteinExistence type="predicted"/>
<keyword evidence="1" id="KW-1133">Transmembrane helix</keyword>